<evidence type="ECO:0000313" key="6">
    <source>
        <dbReference type="Ensembl" id="ENSCCNP00000015767.1"/>
    </source>
</evidence>
<organism evidence="6">
    <name type="scientific">Castor canadensis</name>
    <name type="common">American beaver</name>
    <dbReference type="NCBI Taxonomy" id="51338"/>
    <lineage>
        <taxon>Eukaryota</taxon>
        <taxon>Metazoa</taxon>
        <taxon>Chordata</taxon>
        <taxon>Craniata</taxon>
        <taxon>Vertebrata</taxon>
        <taxon>Euteleostomi</taxon>
        <taxon>Mammalia</taxon>
        <taxon>Eutheria</taxon>
        <taxon>Euarchontoglires</taxon>
        <taxon>Glires</taxon>
        <taxon>Rodentia</taxon>
        <taxon>Castorimorpha</taxon>
        <taxon>Castoridae</taxon>
        <taxon>Castor</taxon>
    </lineage>
</organism>
<name>A0A8C0ZSJ3_CASCN</name>
<dbReference type="GO" id="GO:0003724">
    <property type="term" value="F:RNA helicase activity"/>
    <property type="evidence" value="ECO:0007669"/>
    <property type="project" value="InterPro"/>
</dbReference>
<evidence type="ECO:0000256" key="3">
    <source>
        <dbReference type="PROSITE-ProRule" id="PRU00552"/>
    </source>
</evidence>
<dbReference type="Ensembl" id="ENSCCNT00000020589.1">
    <property type="protein sequence ID" value="ENSCCNP00000015767.1"/>
    <property type="gene ID" value="ENSCCNG00000016155.1"/>
</dbReference>
<dbReference type="GO" id="GO:0005524">
    <property type="term" value="F:ATP binding"/>
    <property type="evidence" value="ECO:0007669"/>
    <property type="project" value="UniProtKB-KW"/>
</dbReference>
<dbReference type="InterPro" id="IPR014014">
    <property type="entry name" value="RNA_helicase_DEAD_Q_motif"/>
</dbReference>
<feature type="region of interest" description="Disordered" evidence="4">
    <location>
        <begin position="34"/>
        <end position="53"/>
    </location>
</feature>
<evidence type="ECO:0000256" key="2">
    <source>
        <dbReference type="ARBA" id="ARBA00022840"/>
    </source>
</evidence>
<dbReference type="PROSITE" id="PS51195">
    <property type="entry name" value="Q_MOTIF"/>
    <property type="match status" value="1"/>
</dbReference>
<evidence type="ECO:0000256" key="4">
    <source>
        <dbReference type="SAM" id="MobiDB-lite"/>
    </source>
</evidence>
<evidence type="ECO:0000256" key="1">
    <source>
        <dbReference type="ARBA" id="ARBA00022741"/>
    </source>
</evidence>
<proteinExistence type="predicted"/>
<feature type="domain" description="DEAD-box RNA helicase Q" evidence="5">
    <location>
        <begin position="9"/>
        <end position="37"/>
    </location>
</feature>
<protein>
    <recommendedName>
        <fullName evidence="5">DEAD-box RNA helicase Q domain-containing protein</fullName>
    </recommendedName>
</protein>
<feature type="short sequence motif" description="Q motif" evidence="3">
    <location>
        <begin position="9"/>
        <end position="37"/>
    </location>
</feature>
<sequence>MEHVTEGSWDSLPVPLHPQVLEALRELGFPYMTPVQPDSLDRRQEPWRRCREV</sequence>
<keyword evidence="1" id="KW-0547">Nucleotide-binding</keyword>
<reference evidence="6" key="1">
    <citation type="submission" date="2023-09" db="UniProtKB">
        <authorList>
            <consortium name="Ensembl"/>
        </authorList>
    </citation>
    <scope>IDENTIFICATION</scope>
</reference>
<accession>A0A8C0ZSJ3</accession>
<keyword evidence="2" id="KW-0067">ATP-binding</keyword>
<feature type="compositionally biased region" description="Basic and acidic residues" evidence="4">
    <location>
        <begin position="39"/>
        <end position="53"/>
    </location>
</feature>
<dbReference type="AlphaFoldDB" id="A0A8C0ZSJ3"/>
<evidence type="ECO:0000259" key="5">
    <source>
        <dbReference type="PROSITE" id="PS51195"/>
    </source>
</evidence>